<protein>
    <submittedName>
        <fullName evidence="1">Uncharacterized protein</fullName>
    </submittedName>
</protein>
<evidence type="ECO:0000313" key="1">
    <source>
        <dbReference type="EMBL" id="KAK7854618.1"/>
    </source>
</evidence>
<proteinExistence type="predicted"/>
<accession>A0AAW0LU81</accession>
<keyword evidence="2" id="KW-1185">Reference proteome</keyword>
<evidence type="ECO:0000313" key="2">
    <source>
        <dbReference type="Proteomes" id="UP000237347"/>
    </source>
</evidence>
<sequence>MFRQGSGQL</sequence>
<reference evidence="1 2" key="1">
    <citation type="journal article" date="2018" name="Sci. Data">
        <title>The draft genome sequence of cork oak.</title>
        <authorList>
            <person name="Ramos A.M."/>
            <person name="Usie A."/>
            <person name="Barbosa P."/>
            <person name="Barros P.M."/>
            <person name="Capote T."/>
            <person name="Chaves I."/>
            <person name="Simoes F."/>
            <person name="Abreu I."/>
            <person name="Carrasquinho I."/>
            <person name="Faro C."/>
            <person name="Guimaraes J.B."/>
            <person name="Mendonca D."/>
            <person name="Nobrega F."/>
            <person name="Rodrigues L."/>
            <person name="Saibo N.J.M."/>
            <person name="Varela M.C."/>
            <person name="Egas C."/>
            <person name="Matos J."/>
            <person name="Miguel C.M."/>
            <person name="Oliveira M.M."/>
            <person name="Ricardo C.P."/>
            <person name="Goncalves S."/>
        </authorList>
    </citation>
    <scope>NUCLEOTIDE SEQUENCE [LARGE SCALE GENOMIC DNA]</scope>
    <source>
        <strain evidence="2">cv. HL8</strain>
    </source>
</reference>
<gene>
    <name evidence="1" type="ORF">CFP56_031455</name>
</gene>
<comment type="caution">
    <text evidence="1">The sequence shown here is derived from an EMBL/GenBank/DDBJ whole genome shotgun (WGS) entry which is preliminary data.</text>
</comment>
<dbReference type="Proteomes" id="UP000237347">
    <property type="component" value="Unassembled WGS sequence"/>
</dbReference>
<dbReference type="EMBL" id="PKMF04000053">
    <property type="protein sequence ID" value="KAK7854618.1"/>
    <property type="molecule type" value="Genomic_DNA"/>
</dbReference>
<organism evidence="1 2">
    <name type="scientific">Quercus suber</name>
    <name type="common">Cork oak</name>
    <dbReference type="NCBI Taxonomy" id="58331"/>
    <lineage>
        <taxon>Eukaryota</taxon>
        <taxon>Viridiplantae</taxon>
        <taxon>Streptophyta</taxon>
        <taxon>Embryophyta</taxon>
        <taxon>Tracheophyta</taxon>
        <taxon>Spermatophyta</taxon>
        <taxon>Magnoliopsida</taxon>
        <taxon>eudicotyledons</taxon>
        <taxon>Gunneridae</taxon>
        <taxon>Pentapetalae</taxon>
        <taxon>rosids</taxon>
        <taxon>fabids</taxon>
        <taxon>Fagales</taxon>
        <taxon>Fagaceae</taxon>
        <taxon>Quercus</taxon>
    </lineage>
</organism>
<name>A0AAW0LU81_QUESU</name>